<dbReference type="EMBL" id="LCZI01000886">
    <property type="protein sequence ID" value="KKZ63957.1"/>
    <property type="molecule type" value="Genomic_DNA"/>
</dbReference>
<accession>A0A0G2I056</accession>
<name>A0A0G2I056_9EURO</name>
<feature type="compositionally biased region" description="Polar residues" evidence="1">
    <location>
        <begin position="105"/>
        <end position="115"/>
    </location>
</feature>
<gene>
    <name evidence="2" type="ORF">EMCG_01711</name>
</gene>
<protein>
    <submittedName>
        <fullName evidence="2">Uncharacterized protein</fullName>
    </submittedName>
</protein>
<feature type="compositionally biased region" description="Basic and acidic residues" evidence="1">
    <location>
        <begin position="154"/>
        <end position="163"/>
    </location>
</feature>
<proteinExistence type="predicted"/>
<organism evidence="2 3">
    <name type="scientific">[Emmonsia] crescens</name>
    <dbReference type="NCBI Taxonomy" id="73230"/>
    <lineage>
        <taxon>Eukaryota</taxon>
        <taxon>Fungi</taxon>
        <taxon>Dikarya</taxon>
        <taxon>Ascomycota</taxon>
        <taxon>Pezizomycotina</taxon>
        <taxon>Eurotiomycetes</taxon>
        <taxon>Eurotiomycetidae</taxon>
        <taxon>Onygenales</taxon>
        <taxon>Ajellomycetaceae</taxon>
        <taxon>Emergomyces</taxon>
    </lineage>
</organism>
<comment type="caution">
    <text evidence="2">The sequence shown here is derived from an EMBL/GenBank/DDBJ whole genome shotgun (WGS) entry which is preliminary data.</text>
</comment>
<evidence type="ECO:0000256" key="1">
    <source>
        <dbReference type="SAM" id="MobiDB-lite"/>
    </source>
</evidence>
<dbReference type="AlphaFoldDB" id="A0A0G2I056"/>
<evidence type="ECO:0000313" key="2">
    <source>
        <dbReference type="EMBL" id="KKZ63957.1"/>
    </source>
</evidence>
<reference evidence="3" key="1">
    <citation type="journal article" date="2015" name="PLoS Genet.">
        <title>The dynamic genome and transcriptome of the human fungal pathogen Blastomyces and close relative Emmonsia.</title>
        <authorList>
            <person name="Munoz J.F."/>
            <person name="Gauthier G.M."/>
            <person name="Desjardins C.A."/>
            <person name="Gallo J.E."/>
            <person name="Holder J."/>
            <person name="Sullivan T.D."/>
            <person name="Marty A.J."/>
            <person name="Carmen J.C."/>
            <person name="Chen Z."/>
            <person name="Ding L."/>
            <person name="Gujja S."/>
            <person name="Magrini V."/>
            <person name="Misas E."/>
            <person name="Mitreva M."/>
            <person name="Priest M."/>
            <person name="Saif S."/>
            <person name="Whiston E.A."/>
            <person name="Young S."/>
            <person name="Zeng Q."/>
            <person name="Goldman W.E."/>
            <person name="Mardis E.R."/>
            <person name="Taylor J.W."/>
            <person name="McEwen J.G."/>
            <person name="Clay O.K."/>
            <person name="Klein B.S."/>
            <person name="Cuomo C.A."/>
        </authorList>
    </citation>
    <scope>NUCLEOTIDE SEQUENCE [LARGE SCALE GENOMIC DNA]</scope>
    <source>
        <strain evidence="3">UAMH 3008</strain>
    </source>
</reference>
<dbReference type="VEuPathDB" id="FungiDB:EMCG_01711"/>
<dbReference type="Proteomes" id="UP000034164">
    <property type="component" value="Unassembled WGS sequence"/>
</dbReference>
<evidence type="ECO:0000313" key="3">
    <source>
        <dbReference type="Proteomes" id="UP000034164"/>
    </source>
</evidence>
<feature type="region of interest" description="Disordered" evidence="1">
    <location>
        <begin position="105"/>
        <end position="163"/>
    </location>
</feature>
<sequence length="235" mass="26159">MNAPESGLPVIVQYCHAPRTVDILRCKLNSTPQGSGTENGYSQFQLPFLSNLLRPSTPRRSPSYQVALAHPYIPLITTNELSVPLTIPPYPFPFLPLVLCGTNNGSSTRETSPVDSDSDSGEDTMDVDDGDGDDDDSDGTASDSSGETNLTDPADYREDGKNDASDLAGLLAGNKHLPELYGYRSSLQYNEYMPNSRKLLDRIEQEWFKFCACIKLDPKETYQWMDIKKFYTFFS</sequence>
<dbReference type="OrthoDB" id="4188746at2759"/>
<feature type="compositionally biased region" description="Acidic residues" evidence="1">
    <location>
        <begin position="116"/>
        <end position="138"/>
    </location>
</feature>